<accession>A0A0B6S5P5</accession>
<keyword evidence="2" id="KW-0812">Transmembrane</keyword>
<organism evidence="3 4">
    <name type="scientific">Burkholderia plantarii</name>
    <dbReference type="NCBI Taxonomy" id="41899"/>
    <lineage>
        <taxon>Bacteria</taxon>
        <taxon>Pseudomonadati</taxon>
        <taxon>Pseudomonadota</taxon>
        <taxon>Betaproteobacteria</taxon>
        <taxon>Burkholderiales</taxon>
        <taxon>Burkholderiaceae</taxon>
        <taxon>Burkholderia</taxon>
    </lineage>
</organism>
<dbReference type="PANTHER" id="PTHR34846">
    <property type="entry name" value="4-CARBOXYMUCONOLACTONE DECARBOXYLASE FAMILY PROTEIN (AFU_ORTHOLOGUE AFUA_6G11590)"/>
    <property type="match status" value="1"/>
</dbReference>
<feature type="transmembrane region" description="Helical" evidence="2">
    <location>
        <begin position="183"/>
        <end position="204"/>
    </location>
</feature>
<protein>
    <submittedName>
        <fullName evidence="3">Putative membrane protein</fullName>
    </submittedName>
</protein>
<name>A0A0B6S5P5_BURPL</name>
<gene>
    <name evidence="3" type="ORF">BGL_2c29440</name>
</gene>
<keyword evidence="2" id="KW-1133">Transmembrane helix</keyword>
<dbReference type="EMBL" id="CP002581">
    <property type="protein sequence ID" value="AJK50998.1"/>
    <property type="molecule type" value="Genomic_DNA"/>
</dbReference>
<dbReference type="PANTHER" id="PTHR34846:SF11">
    <property type="entry name" value="4-CARBOXYMUCONOLACTONE DECARBOXYLASE FAMILY PROTEIN (AFU_ORTHOLOGUE AFUA_6G11590)"/>
    <property type="match status" value="1"/>
</dbReference>
<evidence type="ECO:0000313" key="4">
    <source>
        <dbReference type="Proteomes" id="UP000031838"/>
    </source>
</evidence>
<dbReference type="InterPro" id="IPR029032">
    <property type="entry name" value="AhpD-like"/>
</dbReference>
<feature type="region of interest" description="Disordered" evidence="1">
    <location>
        <begin position="1"/>
        <end position="43"/>
    </location>
</feature>
<dbReference type="SUPFAM" id="SSF69118">
    <property type="entry name" value="AhpD-like"/>
    <property type="match status" value="1"/>
</dbReference>
<dbReference type="Proteomes" id="UP000031838">
    <property type="component" value="Chromosome 2"/>
</dbReference>
<dbReference type="AlphaFoldDB" id="A0A0B6S5P5"/>
<dbReference type="HOGENOM" id="CLU_082760_3_0_4"/>
<evidence type="ECO:0000313" key="3">
    <source>
        <dbReference type="EMBL" id="AJK50998.1"/>
    </source>
</evidence>
<dbReference type="Gene3D" id="1.20.1290.10">
    <property type="entry name" value="AhpD-like"/>
    <property type="match status" value="1"/>
</dbReference>
<evidence type="ECO:0000256" key="1">
    <source>
        <dbReference type="SAM" id="MobiDB-lite"/>
    </source>
</evidence>
<reference evidence="4" key="1">
    <citation type="submission" date="2011-03" db="EMBL/GenBank/DDBJ databases">
        <authorList>
            <person name="Voget S."/>
            <person name="Streit W.R."/>
            <person name="Jaeger K.E."/>
            <person name="Daniel R."/>
        </authorList>
    </citation>
    <scope>NUCLEOTIDE SEQUENCE [LARGE SCALE GENOMIC DNA]</scope>
    <source>
        <strain evidence="4">PG1</strain>
    </source>
</reference>
<reference evidence="3 4" key="2">
    <citation type="journal article" date="2016" name="Appl. Microbiol. Biotechnol.">
        <title>Mutations improving production and secretion of extracellular lipase by Burkholderia glumae PG1.</title>
        <authorList>
            <person name="Knapp A."/>
            <person name="Voget S."/>
            <person name="Gao R."/>
            <person name="Zaburannyi N."/>
            <person name="Krysciak D."/>
            <person name="Breuer M."/>
            <person name="Hauer B."/>
            <person name="Streit W.R."/>
            <person name="Muller R."/>
            <person name="Daniel R."/>
            <person name="Jaeger K.E."/>
        </authorList>
    </citation>
    <scope>NUCLEOTIDE SEQUENCE [LARGE SCALE GENOMIC DNA]</scope>
    <source>
        <strain evidence="3 4">PG1</strain>
    </source>
</reference>
<sequence>MKPAARVTIDAAPGVRRGSAGPPSSPTRTHDMTSRLPPFDRSTATDAQRAVLDEILGGPRGNLDGPFLGWIHSPALAQHAQRLGAFCRYETGLPLRLSELAILTTAARWRSQAEWHIHHPIALRAGVPEAVAEAIRRGDAPAFDGGADSDDALVHRFATELYETRRVSDATFEAARARFGHPVVINLVGLLGYYALVAMTLNVFGMRANGQQTLPFAE</sequence>
<evidence type="ECO:0000256" key="2">
    <source>
        <dbReference type="SAM" id="Phobius"/>
    </source>
</evidence>
<dbReference type="KEGG" id="bgp:BGL_2c29440"/>
<keyword evidence="2" id="KW-0472">Membrane</keyword>
<keyword evidence="4" id="KW-1185">Reference proteome</keyword>
<proteinExistence type="predicted"/>